<keyword evidence="1" id="KW-1071">Ligand-gated ion channel</keyword>
<feature type="chain" id="PRO_5007370667" evidence="4">
    <location>
        <begin position="25"/>
        <end position="549"/>
    </location>
</feature>
<dbReference type="Gene3D" id="2.60.120.10">
    <property type="entry name" value="Jelly Rolls"/>
    <property type="match status" value="1"/>
</dbReference>
<dbReference type="CDD" id="cd23767">
    <property type="entry name" value="IQCD"/>
    <property type="match status" value="1"/>
</dbReference>
<dbReference type="PRINTS" id="PR01463">
    <property type="entry name" value="EAGCHANLFMLY"/>
</dbReference>
<accession>A0A061RRR3</accession>
<feature type="signal peptide" evidence="4">
    <location>
        <begin position="1"/>
        <end position="24"/>
    </location>
</feature>
<feature type="domain" description="Cyclic nucleotide-binding" evidence="5">
    <location>
        <begin position="203"/>
        <end position="248"/>
    </location>
</feature>
<dbReference type="SUPFAM" id="SSF81324">
    <property type="entry name" value="Voltage-gated potassium channels"/>
    <property type="match status" value="1"/>
</dbReference>
<dbReference type="PROSITE" id="PS50042">
    <property type="entry name" value="CNMP_BINDING_3"/>
    <property type="match status" value="1"/>
</dbReference>
<dbReference type="Pfam" id="PF07885">
    <property type="entry name" value="Ion_trans_2"/>
    <property type="match status" value="1"/>
</dbReference>
<dbReference type="EMBL" id="GBEZ01012489">
    <property type="protein sequence ID" value="JAC73400.1"/>
    <property type="molecule type" value="Transcribed_RNA"/>
</dbReference>
<evidence type="ECO:0000259" key="5">
    <source>
        <dbReference type="PROSITE" id="PS50042"/>
    </source>
</evidence>
<dbReference type="PROSITE" id="PS50096">
    <property type="entry name" value="IQ"/>
    <property type="match status" value="1"/>
</dbReference>
<dbReference type="SMART" id="SM00015">
    <property type="entry name" value="IQ"/>
    <property type="match status" value="1"/>
</dbReference>
<dbReference type="InterPro" id="IPR018490">
    <property type="entry name" value="cNMP-bd_dom_sf"/>
</dbReference>
<dbReference type="GO" id="GO:0005249">
    <property type="term" value="F:voltage-gated potassium channel activity"/>
    <property type="evidence" value="ECO:0007669"/>
    <property type="project" value="InterPro"/>
</dbReference>
<keyword evidence="3" id="KW-1133">Transmembrane helix</keyword>
<keyword evidence="1" id="KW-0813">Transport</keyword>
<dbReference type="Gene3D" id="1.10.287.630">
    <property type="entry name" value="Helix hairpin bin"/>
    <property type="match status" value="1"/>
</dbReference>
<dbReference type="InterPro" id="IPR014710">
    <property type="entry name" value="RmlC-like_jellyroll"/>
</dbReference>
<feature type="transmembrane region" description="Helical" evidence="3">
    <location>
        <begin position="100"/>
        <end position="118"/>
    </location>
</feature>
<dbReference type="GO" id="GO:0044877">
    <property type="term" value="F:protein-containing complex binding"/>
    <property type="evidence" value="ECO:0007669"/>
    <property type="project" value="TreeGrafter"/>
</dbReference>
<dbReference type="InterPro" id="IPR013099">
    <property type="entry name" value="K_chnl_dom"/>
</dbReference>
<gene>
    <name evidence="7" type="ORF">TSPGSL018_10240</name>
    <name evidence="6" type="ORF">TSPGSL018_28944</name>
</gene>
<sequence length="549" mass="63053">MLCAHWMACALYLCTMATDCTVEALENDECTDWVHYYNANGGNEQLLRTDEDGSLLADPVHGMPVVDNARVYLAAFYWAVMTMSTIGYGDVTPQTDVERIYVTIGMVLGAAIYAYMVGNVCSIIASLNVSEEKFRHQMDSLNQFMSSHSLPKELKQHLRQFYRYRHSNMTIHESQEVLRTLTPKLQAQVAGYTQASWLQDTDVFKGFPPEMVVDLCLSMKAEVCVPGELVFEENSVCDRLYIVERGLVWYRGSAYTRPQSKNMSKAQQRQRAHWIGVEDMNSLAGLHRFSAYSLTYSILLSLRREVLEAMLNRYPSVKATFRAAMVRTVAREIILLYCQTLKRFTAAGSEVHDLLMKPQTTEQHQGNWMLKHKFMELLRVITFTLGESHPTSKTILEVINAALRIQACYRGYRTRKQVVQLIQYAEYLEGKREEKRGHPRLSVQLSEGKKLRALVYKHIRARARRQLARQGEWLRATNRLQPLEGGLSGSLSGGPGAFRQLPEEQSFRQHTQRSIHSLKKRIDNMQCSLTAEVDEIKRMLQEMIAYRDY</sequence>
<keyword evidence="2" id="KW-0407">Ion channel</keyword>
<name>A0A061RRR3_9CHLO</name>
<keyword evidence="4" id="KW-0732">Signal</keyword>
<dbReference type="EMBL" id="GBEZ01004789">
    <property type="protein sequence ID" value="JAC80456.1"/>
    <property type="molecule type" value="Transcribed_RNA"/>
</dbReference>
<evidence type="ECO:0000256" key="3">
    <source>
        <dbReference type="SAM" id="Phobius"/>
    </source>
</evidence>
<dbReference type="GO" id="GO:0016020">
    <property type="term" value="C:membrane"/>
    <property type="evidence" value="ECO:0007669"/>
    <property type="project" value="InterPro"/>
</dbReference>
<keyword evidence="1" id="KW-0406">Ion transport</keyword>
<keyword evidence="3" id="KW-0812">Transmembrane</keyword>
<dbReference type="SUPFAM" id="SSF51206">
    <property type="entry name" value="cAMP-binding domain-like"/>
    <property type="match status" value="1"/>
</dbReference>
<protein>
    <submittedName>
        <fullName evidence="6">Voltage-gated ion channel superfamily</fullName>
    </submittedName>
</protein>
<dbReference type="GO" id="GO:0005221">
    <property type="term" value="F:intracellularly cyclic nucleotide-activated monoatomic cation channel activity"/>
    <property type="evidence" value="ECO:0007669"/>
    <property type="project" value="InterPro"/>
</dbReference>
<dbReference type="CDD" id="cd00038">
    <property type="entry name" value="CAP_ED"/>
    <property type="match status" value="1"/>
</dbReference>
<evidence type="ECO:0000313" key="7">
    <source>
        <dbReference type="EMBL" id="JAC80456.1"/>
    </source>
</evidence>
<dbReference type="InterPro" id="IPR050866">
    <property type="entry name" value="CNG_cation_channel"/>
</dbReference>
<evidence type="ECO:0000256" key="2">
    <source>
        <dbReference type="ARBA" id="ARBA00023303"/>
    </source>
</evidence>
<dbReference type="InterPro" id="IPR000595">
    <property type="entry name" value="cNMP-bd_dom"/>
</dbReference>
<keyword evidence="3" id="KW-0472">Membrane</keyword>
<dbReference type="PANTHER" id="PTHR45638:SF11">
    <property type="entry name" value="CYCLIC NUCLEOTIDE-GATED CATION CHANNEL SUBUNIT A"/>
    <property type="match status" value="1"/>
</dbReference>
<organism evidence="6">
    <name type="scientific">Tetraselmis sp. GSL018</name>
    <dbReference type="NCBI Taxonomy" id="582737"/>
    <lineage>
        <taxon>Eukaryota</taxon>
        <taxon>Viridiplantae</taxon>
        <taxon>Chlorophyta</taxon>
        <taxon>core chlorophytes</taxon>
        <taxon>Chlorodendrophyceae</taxon>
        <taxon>Chlorodendrales</taxon>
        <taxon>Chlorodendraceae</taxon>
        <taxon>Tetraselmis</taxon>
    </lineage>
</organism>
<evidence type="ECO:0000313" key="6">
    <source>
        <dbReference type="EMBL" id="JAC73400.1"/>
    </source>
</evidence>
<dbReference type="InterPro" id="IPR003938">
    <property type="entry name" value="K_chnl_volt-dep_EAG/ELK/ERG"/>
</dbReference>
<evidence type="ECO:0000256" key="4">
    <source>
        <dbReference type="SAM" id="SignalP"/>
    </source>
</evidence>
<reference evidence="6" key="1">
    <citation type="submission" date="2014-05" db="EMBL/GenBank/DDBJ databases">
        <title>The transcriptome of the halophilic microalga Tetraselmis sp. GSL018 isolated from the Great Salt Lake, Utah.</title>
        <authorList>
            <person name="Jinkerson R.E."/>
            <person name="D'Adamo S."/>
            <person name="Posewitz M.C."/>
        </authorList>
    </citation>
    <scope>NUCLEOTIDE SEQUENCE</scope>
    <source>
        <strain evidence="6">GSL018</strain>
    </source>
</reference>
<evidence type="ECO:0000256" key="1">
    <source>
        <dbReference type="ARBA" id="ARBA00023286"/>
    </source>
</evidence>
<dbReference type="PANTHER" id="PTHR45638">
    <property type="entry name" value="CYCLIC NUCLEOTIDE-GATED CATION CHANNEL SUBUNIT A"/>
    <property type="match status" value="1"/>
</dbReference>
<feature type="transmembrane region" description="Helical" evidence="3">
    <location>
        <begin position="69"/>
        <end position="88"/>
    </location>
</feature>
<dbReference type="InterPro" id="IPR000048">
    <property type="entry name" value="IQ_motif_EF-hand-BS"/>
</dbReference>
<proteinExistence type="predicted"/>
<dbReference type="AlphaFoldDB" id="A0A061RRR3"/>
<dbReference type="Gene3D" id="1.10.287.70">
    <property type="match status" value="1"/>
</dbReference>